<dbReference type="PANTHER" id="PTHR30151:SF41">
    <property type="entry name" value="ABC TRANSPORTER PERMEASE PROTEIN"/>
    <property type="match status" value="1"/>
</dbReference>
<evidence type="ECO:0000256" key="1">
    <source>
        <dbReference type="ARBA" id="ARBA00004651"/>
    </source>
</evidence>
<keyword evidence="5 7" id="KW-1133">Transmembrane helix</keyword>
<dbReference type="SUPFAM" id="SSF161098">
    <property type="entry name" value="MetI-like"/>
    <property type="match status" value="1"/>
</dbReference>
<keyword evidence="4 7" id="KW-0812">Transmembrane</keyword>
<dbReference type="GO" id="GO:0005886">
    <property type="term" value="C:plasma membrane"/>
    <property type="evidence" value="ECO:0007669"/>
    <property type="project" value="UniProtKB-SubCell"/>
</dbReference>
<organism evidence="12">
    <name type="scientific">freshwater metagenome</name>
    <dbReference type="NCBI Taxonomy" id="449393"/>
    <lineage>
        <taxon>unclassified sequences</taxon>
        <taxon>metagenomes</taxon>
        <taxon>ecological metagenomes</taxon>
    </lineage>
</organism>
<dbReference type="EMBL" id="CAFBOS010000024">
    <property type="protein sequence ID" value="CAB4984734.1"/>
    <property type="molecule type" value="Genomic_DNA"/>
</dbReference>
<dbReference type="GO" id="GO:0055085">
    <property type="term" value="P:transmembrane transport"/>
    <property type="evidence" value="ECO:0007669"/>
    <property type="project" value="InterPro"/>
</dbReference>
<dbReference type="EMBL" id="CAFABA010000009">
    <property type="protein sequence ID" value="CAB4816354.1"/>
    <property type="molecule type" value="Genomic_DNA"/>
</dbReference>
<dbReference type="PROSITE" id="PS50928">
    <property type="entry name" value="ABC_TM1"/>
    <property type="match status" value="1"/>
</dbReference>
<evidence type="ECO:0000256" key="3">
    <source>
        <dbReference type="ARBA" id="ARBA00022475"/>
    </source>
</evidence>
<evidence type="ECO:0000313" key="12">
    <source>
        <dbReference type="EMBL" id="CAB4984734.1"/>
    </source>
</evidence>
<evidence type="ECO:0000259" key="8">
    <source>
        <dbReference type="PROSITE" id="PS50928"/>
    </source>
</evidence>
<dbReference type="EMBL" id="CAEZYR010000163">
    <property type="protein sequence ID" value="CAB4768376.1"/>
    <property type="molecule type" value="Genomic_DNA"/>
</dbReference>
<evidence type="ECO:0000256" key="6">
    <source>
        <dbReference type="ARBA" id="ARBA00023136"/>
    </source>
</evidence>
<dbReference type="EMBL" id="CAFBMH010000041">
    <property type="protein sequence ID" value="CAB4908520.1"/>
    <property type="molecule type" value="Genomic_DNA"/>
</dbReference>
<dbReference type="CDD" id="cd06261">
    <property type="entry name" value="TM_PBP2"/>
    <property type="match status" value="1"/>
</dbReference>
<reference evidence="12" key="1">
    <citation type="submission" date="2020-05" db="EMBL/GenBank/DDBJ databases">
        <authorList>
            <person name="Chiriac C."/>
            <person name="Salcher M."/>
            <person name="Ghai R."/>
            <person name="Kavagutti S V."/>
        </authorList>
    </citation>
    <scope>NUCLEOTIDE SEQUENCE</scope>
</reference>
<feature type="domain" description="ABC transmembrane type-1" evidence="8">
    <location>
        <begin position="71"/>
        <end position="267"/>
    </location>
</feature>
<dbReference type="AlphaFoldDB" id="A0A6J7N3R9"/>
<evidence type="ECO:0000313" key="9">
    <source>
        <dbReference type="EMBL" id="CAB4768376.1"/>
    </source>
</evidence>
<protein>
    <submittedName>
        <fullName evidence="12">Unannotated protein</fullName>
    </submittedName>
</protein>
<evidence type="ECO:0000256" key="5">
    <source>
        <dbReference type="ARBA" id="ARBA00022989"/>
    </source>
</evidence>
<proteinExistence type="predicted"/>
<feature type="transmembrane region" description="Helical" evidence="7">
    <location>
        <begin position="73"/>
        <end position="95"/>
    </location>
</feature>
<dbReference type="PANTHER" id="PTHR30151">
    <property type="entry name" value="ALKANE SULFONATE ABC TRANSPORTER-RELATED, MEMBRANE SUBUNIT"/>
    <property type="match status" value="1"/>
</dbReference>
<sequence length="280" mass="29943">MFVLSLVLAAAMWELYKAVGPETGGKVLGMRVLPKAEDRAMPHVWEMFQRFGRAEVRSSKDTVLEAVVSGAWYSFRIALAGLALGTAVGFGLAVLMARFRVVERGLLPWLVVSQTVPLIALAPLVASWGGKLHIGGFTWQRWMSASIIAAFLAFFPMAVGALRGLSSPPPAALELMDSYAAPWRSTLFKLRIPAALPYLVPAFRLAANAAVAGTVIAEISAGVRGGIGRLILEYMREATGDPAKVYTAVFGAAAVGLLMAGLVAVVEMTATRHLRKEEFA</sequence>
<evidence type="ECO:0000256" key="4">
    <source>
        <dbReference type="ARBA" id="ARBA00022692"/>
    </source>
</evidence>
<dbReference type="Gene3D" id="1.10.3720.10">
    <property type="entry name" value="MetI-like"/>
    <property type="match status" value="1"/>
</dbReference>
<comment type="subcellular location">
    <subcellularLocation>
        <location evidence="1">Cell membrane</location>
        <topology evidence="1">Multi-pass membrane protein</topology>
    </subcellularLocation>
</comment>
<evidence type="ECO:0000256" key="7">
    <source>
        <dbReference type="SAM" id="Phobius"/>
    </source>
</evidence>
<feature type="transmembrane region" description="Helical" evidence="7">
    <location>
        <begin position="107"/>
        <end position="130"/>
    </location>
</feature>
<evidence type="ECO:0000256" key="2">
    <source>
        <dbReference type="ARBA" id="ARBA00022448"/>
    </source>
</evidence>
<dbReference type="Pfam" id="PF00528">
    <property type="entry name" value="BPD_transp_1"/>
    <property type="match status" value="1"/>
</dbReference>
<dbReference type="InterPro" id="IPR000515">
    <property type="entry name" value="MetI-like"/>
</dbReference>
<evidence type="ECO:0000313" key="11">
    <source>
        <dbReference type="EMBL" id="CAB4908520.1"/>
    </source>
</evidence>
<name>A0A6J7N3R9_9ZZZZ</name>
<keyword evidence="2" id="KW-0813">Transport</keyword>
<keyword evidence="3" id="KW-1003">Cell membrane</keyword>
<feature type="transmembrane region" description="Helical" evidence="7">
    <location>
        <begin position="245"/>
        <end position="266"/>
    </location>
</feature>
<dbReference type="InterPro" id="IPR035906">
    <property type="entry name" value="MetI-like_sf"/>
</dbReference>
<gene>
    <name evidence="9" type="ORF">UFOPK2754_02957</name>
    <name evidence="10" type="ORF">UFOPK3139_00381</name>
    <name evidence="11" type="ORF">UFOPK3543_01324</name>
    <name evidence="12" type="ORF">UFOPK3967_00596</name>
</gene>
<feature type="transmembrane region" description="Helical" evidence="7">
    <location>
        <begin position="142"/>
        <end position="162"/>
    </location>
</feature>
<accession>A0A6J7N3R9</accession>
<evidence type="ECO:0000313" key="10">
    <source>
        <dbReference type="EMBL" id="CAB4816354.1"/>
    </source>
</evidence>
<keyword evidence="6 7" id="KW-0472">Membrane</keyword>